<proteinExistence type="predicted"/>
<dbReference type="RefSeq" id="WP_229778797.1">
    <property type="nucleotide sequence ID" value="NZ_BAAAIN010000002.1"/>
</dbReference>
<reference evidence="2 3" key="1">
    <citation type="submission" date="2019-06" db="EMBL/GenBank/DDBJ databases">
        <title>Whole genome shotgun sequence of Microbacterium liquefaciens NBRC 15037.</title>
        <authorList>
            <person name="Hosoyama A."/>
            <person name="Uohara A."/>
            <person name="Ohji S."/>
            <person name="Ichikawa N."/>
        </authorList>
    </citation>
    <scope>NUCLEOTIDE SEQUENCE [LARGE SCALE GENOMIC DNA]</scope>
    <source>
        <strain evidence="2 3">NBRC 15037</strain>
    </source>
</reference>
<evidence type="ECO:0000313" key="2">
    <source>
        <dbReference type="EMBL" id="GEC74211.1"/>
    </source>
</evidence>
<accession>A0A4Y4B128</accession>
<dbReference type="AlphaFoldDB" id="A0A4Y4B128"/>
<keyword evidence="1" id="KW-1133">Transmembrane helix</keyword>
<protein>
    <submittedName>
        <fullName evidence="2">Uncharacterized protein</fullName>
    </submittedName>
</protein>
<keyword evidence="1" id="KW-0472">Membrane</keyword>
<gene>
    <name evidence="2" type="ORF">MLI01_03560</name>
</gene>
<feature type="transmembrane region" description="Helical" evidence="1">
    <location>
        <begin position="124"/>
        <end position="143"/>
    </location>
</feature>
<dbReference type="Proteomes" id="UP000317410">
    <property type="component" value="Unassembled WGS sequence"/>
</dbReference>
<dbReference type="EMBL" id="BJNQ01000002">
    <property type="protein sequence ID" value="GEC74211.1"/>
    <property type="molecule type" value="Genomic_DNA"/>
</dbReference>
<organism evidence="2 3">
    <name type="scientific">Microbacterium maritypicum</name>
    <name type="common">Microbacterium liquefaciens</name>
    <dbReference type="NCBI Taxonomy" id="33918"/>
    <lineage>
        <taxon>Bacteria</taxon>
        <taxon>Bacillati</taxon>
        <taxon>Actinomycetota</taxon>
        <taxon>Actinomycetes</taxon>
        <taxon>Micrococcales</taxon>
        <taxon>Microbacteriaceae</taxon>
        <taxon>Microbacterium</taxon>
    </lineage>
</organism>
<feature type="transmembrane region" description="Helical" evidence="1">
    <location>
        <begin position="56"/>
        <end position="74"/>
    </location>
</feature>
<sequence>MPNPRGPESAGVSAVLAVVLATISFFALAVFGLGALSIATDTDIIAVPDLGQTPGVIGMLAAVVSFALMLWSTLRRPQPSYVATIAIALVAGLVHLAAVWVGVLIAAGSFVLATAVAGHLVRGGASAVLVLAALIAAWGGIALRRTRAEHPRWPWERDDDE</sequence>
<name>A0A4Y4B128_MICMQ</name>
<evidence type="ECO:0000256" key="1">
    <source>
        <dbReference type="SAM" id="Phobius"/>
    </source>
</evidence>
<evidence type="ECO:0000313" key="3">
    <source>
        <dbReference type="Proteomes" id="UP000317410"/>
    </source>
</evidence>
<feature type="transmembrane region" description="Helical" evidence="1">
    <location>
        <begin position="12"/>
        <end position="36"/>
    </location>
</feature>
<feature type="transmembrane region" description="Helical" evidence="1">
    <location>
        <begin position="81"/>
        <end position="112"/>
    </location>
</feature>
<comment type="caution">
    <text evidence="2">The sequence shown here is derived from an EMBL/GenBank/DDBJ whole genome shotgun (WGS) entry which is preliminary data.</text>
</comment>
<keyword evidence="1" id="KW-0812">Transmembrane</keyword>